<evidence type="ECO:0000313" key="1">
    <source>
        <dbReference type="EMBL" id="KKN22241.1"/>
    </source>
</evidence>
<comment type="caution">
    <text evidence="1">The sequence shown here is derived from an EMBL/GenBank/DDBJ whole genome shotgun (WGS) entry which is preliminary data.</text>
</comment>
<sequence length="290" mass="33368">MKLLTKKLEDSHNLFLFGDKHDGSMLSSQTGWKKLINMMHSRYDGCINNYGVDVGDIIEAIMVDDKRFYPEKPVDKDEAVIPSAIKQIDKAVEIREPIKESLLLMLDGNHPRKLWRFGNLTADACKRLGVEYGTYTAKLTITDSSGNLMYKTYATHGFKNITSTADDPKRRRSNMELILKRHLRFKAGDCAVMVKGHTHKLLVCKPESELFLTDDGHKIKQNYTGWGQNEDYIHPDARWYGNTGSFLKLHGEDMSGYAEIMEYDPIELGFLILKVRKRKIIELEPYYLKI</sequence>
<dbReference type="EMBL" id="LAZR01003080">
    <property type="protein sequence ID" value="KKN22241.1"/>
    <property type="molecule type" value="Genomic_DNA"/>
</dbReference>
<organism evidence="1">
    <name type="scientific">marine sediment metagenome</name>
    <dbReference type="NCBI Taxonomy" id="412755"/>
    <lineage>
        <taxon>unclassified sequences</taxon>
        <taxon>metagenomes</taxon>
        <taxon>ecological metagenomes</taxon>
    </lineage>
</organism>
<reference evidence="1" key="1">
    <citation type="journal article" date="2015" name="Nature">
        <title>Complex archaea that bridge the gap between prokaryotes and eukaryotes.</title>
        <authorList>
            <person name="Spang A."/>
            <person name="Saw J.H."/>
            <person name="Jorgensen S.L."/>
            <person name="Zaremba-Niedzwiedzka K."/>
            <person name="Martijn J."/>
            <person name="Lind A.E."/>
            <person name="van Eijk R."/>
            <person name="Schleper C."/>
            <person name="Guy L."/>
            <person name="Ettema T.J."/>
        </authorList>
    </citation>
    <scope>NUCLEOTIDE SEQUENCE</scope>
</reference>
<proteinExistence type="predicted"/>
<protein>
    <submittedName>
        <fullName evidence="1">Uncharacterized protein</fullName>
    </submittedName>
</protein>
<name>A0A0F9RAG8_9ZZZZ</name>
<accession>A0A0F9RAG8</accession>
<gene>
    <name evidence="1" type="ORF">LCGC14_0917420</name>
</gene>
<dbReference type="AlphaFoldDB" id="A0A0F9RAG8"/>